<dbReference type="AlphaFoldDB" id="A0A0F9SSA5"/>
<name>A0A0F9SSA5_9ZZZZ</name>
<gene>
    <name evidence="1" type="ORF">LCGC14_0417040</name>
</gene>
<proteinExistence type="predicted"/>
<comment type="caution">
    <text evidence="1">The sequence shown here is derived from an EMBL/GenBank/DDBJ whole genome shotgun (WGS) entry which is preliminary data.</text>
</comment>
<evidence type="ECO:0000313" key="1">
    <source>
        <dbReference type="EMBL" id="KKN71850.1"/>
    </source>
</evidence>
<sequence>MTLKELKEKARLTNEEITTLQLDVTTPNRAFNAMERLKKAQLDKAYGETLIQFCDNEHIYKVTDLTAIPMKYLKYFKPVAKVFGSVKKVLG</sequence>
<dbReference type="EMBL" id="LAZR01000375">
    <property type="protein sequence ID" value="KKN71850.1"/>
    <property type="molecule type" value="Genomic_DNA"/>
</dbReference>
<organism evidence="1">
    <name type="scientific">marine sediment metagenome</name>
    <dbReference type="NCBI Taxonomy" id="412755"/>
    <lineage>
        <taxon>unclassified sequences</taxon>
        <taxon>metagenomes</taxon>
        <taxon>ecological metagenomes</taxon>
    </lineage>
</organism>
<reference evidence="1" key="1">
    <citation type="journal article" date="2015" name="Nature">
        <title>Complex archaea that bridge the gap between prokaryotes and eukaryotes.</title>
        <authorList>
            <person name="Spang A."/>
            <person name="Saw J.H."/>
            <person name="Jorgensen S.L."/>
            <person name="Zaremba-Niedzwiedzka K."/>
            <person name="Martijn J."/>
            <person name="Lind A.E."/>
            <person name="van Eijk R."/>
            <person name="Schleper C."/>
            <person name="Guy L."/>
            <person name="Ettema T.J."/>
        </authorList>
    </citation>
    <scope>NUCLEOTIDE SEQUENCE</scope>
</reference>
<protein>
    <submittedName>
        <fullName evidence="1">Uncharacterized protein</fullName>
    </submittedName>
</protein>
<accession>A0A0F9SSA5</accession>